<reference evidence="1" key="1">
    <citation type="journal article" date="2021" name="bioRxiv">
        <title>Whole Genome Assembly and Annotation of Northern Wild Rice, Zizania palustris L., Supports a Whole Genome Duplication in the Zizania Genus.</title>
        <authorList>
            <person name="Haas M."/>
            <person name="Kono T."/>
            <person name="Macchietto M."/>
            <person name="Millas R."/>
            <person name="McGilp L."/>
            <person name="Shao M."/>
            <person name="Duquette J."/>
            <person name="Hirsch C.N."/>
            <person name="Kimball J."/>
        </authorList>
    </citation>
    <scope>NUCLEOTIDE SEQUENCE</scope>
    <source>
        <tissue evidence="1">Fresh leaf tissue</tissue>
    </source>
</reference>
<dbReference type="EMBL" id="JAAALK010000285">
    <property type="protein sequence ID" value="KAG8065801.1"/>
    <property type="molecule type" value="Genomic_DNA"/>
</dbReference>
<sequence length="116" mass="13108">MLEKFSEQTFVLERSTCTDETMKNTLHERLEPRVTVRLPEDEVIPELHEGEVVVFEAFFDVGLGFPTSELLDEVPPPLPLGPAAAIFGHRHPLVHLRMGHDVEGVRRKDGGLRRDA</sequence>
<dbReference type="Proteomes" id="UP000729402">
    <property type="component" value="Unassembled WGS sequence"/>
</dbReference>
<evidence type="ECO:0000313" key="2">
    <source>
        <dbReference type="Proteomes" id="UP000729402"/>
    </source>
</evidence>
<keyword evidence="2" id="KW-1185">Reference proteome</keyword>
<evidence type="ECO:0000313" key="1">
    <source>
        <dbReference type="EMBL" id="KAG8065801.1"/>
    </source>
</evidence>
<dbReference type="OrthoDB" id="685425at2759"/>
<comment type="caution">
    <text evidence="1">The sequence shown here is derived from an EMBL/GenBank/DDBJ whole genome shotgun (WGS) entry which is preliminary data.</text>
</comment>
<protein>
    <submittedName>
        <fullName evidence="1">Uncharacterized protein</fullName>
    </submittedName>
</protein>
<organism evidence="1 2">
    <name type="scientific">Zizania palustris</name>
    <name type="common">Northern wild rice</name>
    <dbReference type="NCBI Taxonomy" id="103762"/>
    <lineage>
        <taxon>Eukaryota</taxon>
        <taxon>Viridiplantae</taxon>
        <taxon>Streptophyta</taxon>
        <taxon>Embryophyta</taxon>
        <taxon>Tracheophyta</taxon>
        <taxon>Spermatophyta</taxon>
        <taxon>Magnoliopsida</taxon>
        <taxon>Liliopsida</taxon>
        <taxon>Poales</taxon>
        <taxon>Poaceae</taxon>
        <taxon>BOP clade</taxon>
        <taxon>Oryzoideae</taxon>
        <taxon>Oryzeae</taxon>
        <taxon>Zizaniinae</taxon>
        <taxon>Zizania</taxon>
    </lineage>
</organism>
<dbReference type="AlphaFoldDB" id="A0A8J5S1S2"/>
<proteinExistence type="predicted"/>
<gene>
    <name evidence="1" type="ORF">GUJ93_ZPchr0004g40311</name>
</gene>
<reference evidence="1" key="2">
    <citation type="submission" date="2021-02" db="EMBL/GenBank/DDBJ databases">
        <authorList>
            <person name="Kimball J.A."/>
            <person name="Haas M.W."/>
            <person name="Macchietto M."/>
            <person name="Kono T."/>
            <person name="Duquette J."/>
            <person name="Shao M."/>
        </authorList>
    </citation>
    <scope>NUCLEOTIDE SEQUENCE</scope>
    <source>
        <tissue evidence="1">Fresh leaf tissue</tissue>
    </source>
</reference>
<accession>A0A8J5S1S2</accession>
<name>A0A8J5S1S2_ZIZPA</name>